<keyword evidence="12" id="KW-1185">Reference proteome</keyword>
<dbReference type="GO" id="GO:0016787">
    <property type="term" value="F:hydrolase activity"/>
    <property type="evidence" value="ECO:0007669"/>
    <property type="project" value="UniProtKB-UniRule"/>
</dbReference>
<evidence type="ECO:0000313" key="12">
    <source>
        <dbReference type="Proteomes" id="UP000031561"/>
    </source>
</evidence>
<evidence type="ECO:0000259" key="10">
    <source>
        <dbReference type="PROSITE" id="PS51198"/>
    </source>
</evidence>
<name>A0ABD4T5B1_9CYAN</name>
<feature type="binding site" evidence="9">
    <location>
        <begin position="238"/>
        <end position="245"/>
    </location>
    <ligand>
        <name>ATP</name>
        <dbReference type="ChEBI" id="CHEBI:30616"/>
    </ligand>
</feature>
<evidence type="ECO:0000256" key="6">
    <source>
        <dbReference type="ARBA" id="ARBA00034617"/>
    </source>
</evidence>
<dbReference type="Gene3D" id="3.40.50.300">
    <property type="entry name" value="P-loop containing nucleotide triphosphate hydrolases"/>
    <property type="match status" value="2"/>
</dbReference>
<evidence type="ECO:0000256" key="7">
    <source>
        <dbReference type="ARBA" id="ARBA00034808"/>
    </source>
</evidence>
<evidence type="ECO:0000256" key="4">
    <source>
        <dbReference type="ARBA" id="ARBA00022840"/>
    </source>
</evidence>
<keyword evidence="3 9" id="KW-0347">Helicase</keyword>
<evidence type="ECO:0000313" key="11">
    <source>
        <dbReference type="EMBL" id="MCM1983976.1"/>
    </source>
</evidence>
<dbReference type="PROSITE" id="PS51198">
    <property type="entry name" value="UVRD_HELICASE_ATP_BIND"/>
    <property type="match status" value="1"/>
</dbReference>
<dbReference type="GO" id="GO:0043138">
    <property type="term" value="F:3'-5' DNA helicase activity"/>
    <property type="evidence" value="ECO:0007669"/>
    <property type="project" value="UniProtKB-EC"/>
</dbReference>
<dbReference type="Pfam" id="PF00580">
    <property type="entry name" value="UvrD-helicase"/>
    <property type="match status" value="1"/>
</dbReference>
<feature type="domain" description="UvrD-like helicase ATP-binding" evidence="10">
    <location>
        <begin position="217"/>
        <end position="509"/>
    </location>
</feature>
<dbReference type="InterPro" id="IPR035093">
    <property type="entry name" value="RelE/ParE_toxin_dom_sf"/>
</dbReference>
<protein>
    <recommendedName>
        <fullName evidence="7">DNA 3'-5' helicase</fullName>
        <ecNumber evidence="7">5.6.2.4</ecNumber>
    </recommendedName>
</protein>
<dbReference type="SUPFAM" id="SSF143011">
    <property type="entry name" value="RelE-like"/>
    <property type="match status" value="1"/>
</dbReference>
<proteinExistence type="predicted"/>
<dbReference type="InterPro" id="IPR000212">
    <property type="entry name" value="DNA_helicase_UvrD/REP"/>
</dbReference>
<evidence type="ECO:0000256" key="8">
    <source>
        <dbReference type="ARBA" id="ARBA00048988"/>
    </source>
</evidence>
<evidence type="ECO:0000256" key="2">
    <source>
        <dbReference type="ARBA" id="ARBA00022801"/>
    </source>
</evidence>
<keyword evidence="5" id="KW-0413">Isomerase</keyword>
<evidence type="ECO:0000256" key="9">
    <source>
        <dbReference type="PROSITE-ProRule" id="PRU00560"/>
    </source>
</evidence>
<organism evidence="11 12">
    <name type="scientific">Lyngbya confervoides BDU141951</name>
    <dbReference type="NCBI Taxonomy" id="1574623"/>
    <lineage>
        <taxon>Bacteria</taxon>
        <taxon>Bacillati</taxon>
        <taxon>Cyanobacteriota</taxon>
        <taxon>Cyanophyceae</taxon>
        <taxon>Oscillatoriophycideae</taxon>
        <taxon>Oscillatoriales</taxon>
        <taxon>Microcoleaceae</taxon>
        <taxon>Lyngbya</taxon>
    </lineage>
</organism>
<dbReference type="PANTHER" id="PTHR11070:SF45">
    <property type="entry name" value="DNA 3'-5' HELICASE"/>
    <property type="match status" value="1"/>
</dbReference>
<sequence length="702" mass="79450">MSFELIQKPTFLNQLLAIPPEYMQQILGKIQLLADDPSPRGNLKKKLHGYKGKIYRLRSGDFRIIYTYGDGWVALLGVDARKDIYDKKNQLIAEPTSLDLSQLPNLEELLSPAPTPQILSPPTQKKTENLLPTQIDESLLKQLRIPADYHPDLLRCRTLNDLTTIDVPEIVRERVFDCITAPDFDQVLRQPSLITQDPHDLLRYKEGDLLGFLLKLNPEQEKYVTWASNAQGPTLLKGGPGTGKSTVAIYRTRELIQKLRDDGIEQPQLLFTTYTNALVTFSQQLLTQLLGKDTRRVSVQTADSLMRSFVARYQRIPAIAKAPQIAKLMATARQQTIQSLEGSLLQRKAQQIILERLHPNYLRDEIECIIEGRTLTTLEEYLETPRNGRRVRLNQTQRRAIWQLREQFNQQLKQSNLITWAQLRNQALDLLQEIPDPPQFDGVIIDEAQDLPPNTIRFLLQTCQHPNCLFLTADANQSIYGSGFRWSDIHSDLQFVGRTGILRTNHRTTREIDEAAHQYLQSGQLDPDSLTERQYIHAGPNPAVRAVTNAVAQINLLSQFCQTAAREFRLGLGACAILTPSETVGKQMAKSLDEFGLPATFMSSKQLDITRRGIKVITLKSAKGLEFPIVAIAGFLTKPFPPMPKGMTEEAQDEYLMQERRSLFVGMTRAMRALLVIVPAKKPGPLLQDFDPTLWNLGGLPQ</sequence>
<keyword evidence="4 9" id="KW-0067">ATP-binding</keyword>
<dbReference type="GO" id="GO:0005524">
    <property type="term" value="F:ATP binding"/>
    <property type="evidence" value="ECO:0007669"/>
    <property type="project" value="UniProtKB-UniRule"/>
</dbReference>
<dbReference type="EC" id="5.6.2.4" evidence="7"/>
<comment type="catalytic activity">
    <reaction evidence="6">
        <text>Couples ATP hydrolysis with the unwinding of duplex DNA by translocating in the 3'-5' direction.</text>
        <dbReference type="EC" id="5.6.2.4"/>
    </reaction>
</comment>
<accession>A0ABD4T5B1</accession>
<dbReference type="SUPFAM" id="SSF52540">
    <property type="entry name" value="P-loop containing nucleoside triphosphate hydrolases"/>
    <property type="match status" value="1"/>
</dbReference>
<gene>
    <name evidence="11" type="ORF">QQ91_0014225</name>
</gene>
<comment type="catalytic activity">
    <reaction evidence="8">
        <text>ATP + H2O = ADP + phosphate + H(+)</text>
        <dbReference type="Rhea" id="RHEA:13065"/>
        <dbReference type="ChEBI" id="CHEBI:15377"/>
        <dbReference type="ChEBI" id="CHEBI:15378"/>
        <dbReference type="ChEBI" id="CHEBI:30616"/>
        <dbReference type="ChEBI" id="CHEBI:43474"/>
        <dbReference type="ChEBI" id="CHEBI:456216"/>
        <dbReference type="EC" id="5.6.2.4"/>
    </reaction>
</comment>
<evidence type="ECO:0000256" key="1">
    <source>
        <dbReference type="ARBA" id="ARBA00022741"/>
    </source>
</evidence>
<evidence type="ECO:0000256" key="5">
    <source>
        <dbReference type="ARBA" id="ARBA00023235"/>
    </source>
</evidence>
<dbReference type="PANTHER" id="PTHR11070">
    <property type="entry name" value="UVRD / RECB / PCRA DNA HELICASE FAMILY MEMBER"/>
    <property type="match status" value="1"/>
</dbReference>
<dbReference type="InterPro" id="IPR014016">
    <property type="entry name" value="UvrD-like_ATP-bd"/>
</dbReference>
<dbReference type="InterPro" id="IPR027417">
    <property type="entry name" value="P-loop_NTPase"/>
</dbReference>
<comment type="caution">
    <text evidence="11">The sequence shown here is derived from an EMBL/GenBank/DDBJ whole genome shotgun (WGS) entry which is preliminary data.</text>
</comment>
<reference evidence="11 12" key="1">
    <citation type="journal article" date="2015" name="Genome Announc.">
        <title>Draft Genome Sequence of Filamentous Marine Cyanobacterium Lyngbya confervoides Strain BDU141951.</title>
        <authorList>
            <person name="Chandrababunaidu M.M."/>
            <person name="Sen D."/>
            <person name="Tripathy S."/>
        </authorList>
    </citation>
    <scope>NUCLEOTIDE SEQUENCE [LARGE SCALE GENOMIC DNA]</scope>
    <source>
        <strain evidence="11 12">BDU141951</strain>
    </source>
</reference>
<dbReference type="Proteomes" id="UP000031561">
    <property type="component" value="Unassembled WGS sequence"/>
</dbReference>
<dbReference type="AlphaFoldDB" id="A0ABD4T5B1"/>
<evidence type="ECO:0000256" key="3">
    <source>
        <dbReference type="ARBA" id="ARBA00022806"/>
    </source>
</evidence>
<dbReference type="RefSeq" id="WP_166282820.1">
    <property type="nucleotide sequence ID" value="NZ_JTHE03000082.1"/>
</dbReference>
<dbReference type="EMBL" id="JTHE03000082">
    <property type="protein sequence ID" value="MCM1983976.1"/>
    <property type="molecule type" value="Genomic_DNA"/>
</dbReference>
<dbReference type="InterPro" id="IPR014017">
    <property type="entry name" value="DNA_helicase_UvrD-like_C"/>
</dbReference>
<keyword evidence="1 9" id="KW-0547">Nucleotide-binding</keyword>
<keyword evidence="2 9" id="KW-0378">Hydrolase</keyword>
<dbReference type="Gene3D" id="3.30.2310.20">
    <property type="entry name" value="RelE-like"/>
    <property type="match status" value="1"/>
</dbReference>
<dbReference type="Pfam" id="PF13361">
    <property type="entry name" value="UvrD_C"/>
    <property type="match status" value="1"/>
</dbReference>